<accession>A0A2Y9APN2</accession>
<dbReference type="EMBL" id="QGDJ01000004">
    <property type="protein sequence ID" value="PWJ19394.1"/>
    <property type="molecule type" value="Genomic_DNA"/>
</dbReference>
<evidence type="ECO:0000313" key="3">
    <source>
        <dbReference type="Proteomes" id="UP000245839"/>
    </source>
</evidence>
<evidence type="ECO:0000313" key="2">
    <source>
        <dbReference type="EMBL" id="SSA46056.1"/>
    </source>
</evidence>
<evidence type="ECO:0000313" key="4">
    <source>
        <dbReference type="Proteomes" id="UP000251571"/>
    </source>
</evidence>
<name>A0A2Y9APN2_9RHOB</name>
<proteinExistence type="predicted"/>
<reference evidence="2 4" key="1">
    <citation type="submission" date="2016-10" db="EMBL/GenBank/DDBJ databases">
        <authorList>
            <person name="Cai Z."/>
        </authorList>
    </citation>
    <scope>NUCLEOTIDE SEQUENCE [LARGE SCALE GENOMIC DNA]</scope>
    <source>
        <strain evidence="2 4">DSM 25227</strain>
    </source>
</reference>
<reference evidence="1 3" key="2">
    <citation type="submission" date="2018-03" db="EMBL/GenBank/DDBJ databases">
        <title>Genomic Encyclopedia of Archaeal and Bacterial Type Strains, Phase II (KMG-II): from individual species to whole genera.</title>
        <authorList>
            <person name="Goeker M."/>
        </authorList>
    </citation>
    <scope>NUCLEOTIDE SEQUENCE [LARGE SCALE GENOMIC DNA]</scope>
    <source>
        <strain evidence="1 3">DSM 25227</strain>
    </source>
</reference>
<evidence type="ECO:0000313" key="1">
    <source>
        <dbReference type="EMBL" id="PWJ19394.1"/>
    </source>
</evidence>
<dbReference type="RefSeq" id="WP_281271239.1">
    <property type="nucleotide sequence ID" value="NZ_QGDJ01000004.1"/>
</dbReference>
<dbReference type="Proteomes" id="UP000251571">
    <property type="component" value="Unassembled WGS sequence"/>
</dbReference>
<dbReference type="EMBL" id="UETC01000004">
    <property type="protein sequence ID" value="SSA46056.1"/>
    <property type="molecule type" value="Genomic_DNA"/>
</dbReference>
<dbReference type="Proteomes" id="UP000245839">
    <property type="component" value="Unassembled WGS sequence"/>
</dbReference>
<keyword evidence="3" id="KW-1185">Reference proteome</keyword>
<organism evidence="2 4">
    <name type="scientific">Jannaschia seohaensis</name>
    <dbReference type="NCBI Taxonomy" id="475081"/>
    <lineage>
        <taxon>Bacteria</taxon>
        <taxon>Pseudomonadati</taxon>
        <taxon>Pseudomonadota</taxon>
        <taxon>Alphaproteobacteria</taxon>
        <taxon>Rhodobacterales</taxon>
        <taxon>Roseobacteraceae</taxon>
        <taxon>Jannaschia</taxon>
    </lineage>
</organism>
<sequence length="42" mass="4732">MVAEFGLDIGIVGIDPDPRRMDRAPLGIAPLEAARRQNERWE</sequence>
<dbReference type="AlphaFoldDB" id="A0A2Y9APN2"/>
<gene>
    <name evidence="1" type="ORF">BCF38_104331</name>
    <name evidence="2" type="ORF">SAMN05421539_104331</name>
</gene>
<protein>
    <submittedName>
        <fullName evidence="2">Uncharacterized protein</fullName>
    </submittedName>
</protein>